<evidence type="ECO:0000313" key="4">
    <source>
        <dbReference type="Proteomes" id="UP001189624"/>
    </source>
</evidence>
<feature type="domain" description="DUF3741" evidence="2">
    <location>
        <begin position="225"/>
        <end position="268"/>
    </location>
</feature>
<dbReference type="EMBL" id="OY731404">
    <property type="protein sequence ID" value="CAJ1967928.1"/>
    <property type="molecule type" value="Genomic_DNA"/>
</dbReference>
<accession>A0AA86T0S5</accession>
<reference evidence="3" key="1">
    <citation type="submission" date="2023-10" db="EMBL/GenBank/DDBJ databases">
        <authorList>
            <person name="Domelevo Entfellner J.-B."/>
        </authorList>
    </citation>
    <scope>NUCLEOTIDE SEQUENCE</scope>
</reference>
<name>A0AA86T0S5_9FABA</name>
<feature type="region of interest" description="Disordered" evidence="1">
    <location>
        <begin position="427"/>
        <end position="473"/>
    </location>
</feature>
<feature type="compositionally biased region" description="Basic and acidic residues" evidence="1">
    <location>
        <begin position="335"/>
        <end position="344"/>
    </location>
</feature>
<feature type="compositionally biased region" description="Basic residues" evidence="1">
    <location>
        <begin position="45"/>
        <end position="54"/>
    </location>
</feature>
<feature type="compositionally biased region" description="Polar residues" evidence="1">
    <location>
        <begin position="345"/>
        <end position="369"/>
    </location>
</feature>
<gene>
    <name evidence="3" type="ORF">AYBTSS11_LOCUS21442</name>
</gene>
<evidence type="ECO:0000259" key="2">
    <source>
        <dbReference type="Pfam" id="PF12552"/>
    </source>
</evidence>
<feature type="region of interest" description="Disordered" evidence="1">
    <location>
        <begin position="45"/>
        <end position="80"/>
    </location>
</feature>
<dbReference type="InterPro" id="IPR022212">
    <property type="entry name" value="DUF3741"/>
</dbReference>
<dbReference type="Proteomes" id="UP001189624">
    <property type="component" value="Chromosome 7"/>
</dbReference>
<proteinExistence type="predicted"/>
<sequence length="696" mass="78747">MGKRIHEKECLLSSGNANSSHHTHPGRVWGILHVIKYHHWRQVKRRLSHRRHGNGRPNARSEVPGTSDDSGLNSMPEHCTPYVELSNDEEELVQSSSLTKSSLRSRLRSFLSEDTYRRKGRHKRSSTCPAKSQIQLAHVNSVHNMEVDPLSELLLTVQSPEPVLQTFQNHLAAGTLDMLSPVFSGKPISHHDKCVDCGTMFSSDILNHNKIHKHLTSPNQGGPEEKLFNAKILTTDAAPHLFRDFLDALEVINTNKDFLLEYIQDPGSPLPFHPHSKQSLNANLRRSRSLSFPVSASSSQRQDSDSGQIINLMMDDLLNAEKEKTPAQSNMQNKSMHESSEDSHQQSIPSGSSHNSDQMGERGSNSSSVLPRVPNNARTRHFRDLRKKMRRIIEEGRNERHRITMDAIIDKIPRGKRLTKNVKKFIHDMSKDPTTSGEGEDNATSGSRCRLSSRSFNKRQRSPMRNSSLKESAGRYSQLYETCFNSEAKYPMDENSRVKEEERNSIFKTPKSFKRYLSMPNLKSYFHNNEEPSFLLSPQNSMKRYGDRNINPNDIDLVHRRFDQSDGSKSKIFPTTHAGNNQETNLNADQKQLLVRSASKSGIDFSIEEKEDKILGIDELEKLRDNGQDIGAETDTYPAEANSVFSSDTSFLDVSFDLENLDIPEGIFGPFALQSFILSSLTSNLARSCVCMFLLH</sequence>
<organism evidence="3 4">
    <name type="scientific">Sphenostylis stenocarpa</name>
    <dbReference type="NCBI Taxonomy" id="92480"/>
    <lineage>
        <taxon>Eukaryota</taxon>
        <taxon>Viridiplantae</taxon>
        <taxon>Streptophyta</taxon>
        <taxon>Embryophyta</taxon>
        <taxon>Tracheophyta</taxon>
        <taxon>Spermatophyta</taxon>
        <taxon>Magnoliopsida</taxon>
        <taxon>eudicotyledons</taxon>
        <taxon>Gunneridae</taxon>
        <taxon>Pentapetalae</taxon>
        <taxon>rosids</taxon>
        <taxon>fabids</taxon>
        <taxon>Fabales</taxon>
        <taxon>Fabaceae</taxon>
        <taxon>Papilionoideae</taxon>
        <taxon>50 kb inversion clade</taxon>
        <taxon>NPAAA clade</taxon>
        <taxon>indigoferoid/millettioid clade</taxon>
        <taxon>Phaseoleae</taxon>
        <taxon>Sphenostylis</taxon>
    </lineage>
</organism>
<evidence type="ECO:0000313" key="3">
    <source>
        <dbReference type="EMBL" id="CAJ1967928.1"/>
    </source>
</evidence>
<dbReference type="InterPro" id="IPR044257">
    <property type="entry name" value="TRM32-like"/>
</dbReference>
<evidence type="ECO:0000256" key="1">
    <source>
        <dbReference type="SAM" id="MobiDB-lite"/>
    </source>
</evidence>
<feature type="compositionally biased region" description="Polar residues" evidence="1">
    <location>
        <begin position="432"/>
        <end position="455"/>
    </location>
</feature>
<dbReference type="AlphaFoldDB" id="A0AA86T0S5"/>
<protein>
    <recommendedName>
        <fullName evidence="2">DUF3741 domain-containing protein</fullName>
    </recommendedName>
</protein>
<dbReference type="PANTHER" id="PTHR47071:SF9">
    <property type="entry name" value="TRM32-LIKE PROTEIN (DUF3741)"/>
    <property type="match status" value="1"/>
</dbReference>
<feature type="region of interest" description="Disordered" evidence="1">
    <location>
        <begin position="324"/>
        <end position="384"/>
    </location>
</feature>
<dbReference type="Gramene" id="rna-AYBTSS11_LOCUS21442">
    <property type="protein sequence ID" value="CAJ1967928.1"/>
    <property type="gene ID" value="gene-AYBTSS11_LOCUS21442"/>
</dbReference>
<keyword evidence="4" id="KW-1185">Reference proteome</keyword>
<dbReference type="Pfam" id="PF12552">
    <property type="entry name" value="DUF3741"/>
    <property type="match status" value="1"/>
</dbReference>
<dbReference type="PANTHER" id="PTHR47071">
    <property type="entry name" value="PROTEIN TRM32"/>
    <property type="match status" value="1"/>
</dbReference>